<protein>
    <submittedName>
        <fullName evidence="1">TIGR02281 family clan AA aspartic protease</fullName>
        <ecNumber evidence="1">3.4.23.-</ecNumber>
    </submittedName>
</protein>
<keyword evidence="2" id="KW-1185">Reference proteome</keyword>
<dbReference type="AlphaFoldDB" id="A0A9E5JQZ4"/>
<dbReference type="InterPro" id="IPR034122">
    <property type="entry name" value="Retropepsin-like_bacterial"/>
</dbReference>
<dbReference type="Pfam" id="PF13975">
    <property type="entry name" value="gag-asp_proteas"/>
    <property type="match status" value="1"/>
</dbReference>
<dbReference type="NCBIfam" id="TIGR02281">
    <property type="entry name" value="clan_AA_DTGA"/>
    <property type="match status" value="1"/>
</dbReference>
<evidence type="ECO:0000313" key="2">
    <source>
        <dbReference type="Proteomes" id="UP000787472"/>
    </source>
</evidence>
<dbReference type="RefSeq" id="WP_167183276.1">
    <property type="nucleotide sequence ID" value="NZ_JAAONZ010000003.1"/>
</dbReference>
<dbReference type="Proteomes" id="UP000787472">
    <property type="component" value="Unassembled WGS sequence"/>
</dbReference>
<dbReference type="PROSITE" id="PS00141">
    <property type="entry name" value="ASP_PROTEASE"/>
    <property type="match status" value="1"/>
</dbReference>
<dbReference type="EC" id="3.4.23.-" evidence="1"/>
<keyword evidence="1" id="KW-0378">Hydrolase</keyword>
<organism evidence="1 2">
    <name type="scientific">Pseudomaricurvus hydrocarbonicus</name>
    <dbReference type="NCBI Taxonomy" id="1470433"/>
    <lineage>
        <taxon>Bacteria</taxon>
        <taxon>Pseudomonadati</taxon>
        <taxon>Pseudomonadota</taxon>
        <taxon>Gammaproteobacteria</taxon>
        <taxon>Cellvibrionales</taxon>
        <taxon>Cellvibrionaceae</taxon>
        <taxon>Pseudomaricurvus</taxon>
    </lineage>
</organism>
<gene>
    <name evidence="1" type="ORF">G8770_06105</name>
</gene>
<dbReference type="SUPFAM" id="SSF50630">
    <property type="entry name" value="Acid proteases"/>
    <property type="match status" value="1"/>
</dbReference>
<sequence length="178" mass="19403">MPPSQAPSDTRAMGKGMLIVFWLLVIGLLTWGFGNWEESQINPNTSPNSSINAQYREVVLDSNRQHHYVASGLINQQPVVFLLDTGATDVVIPQRLANKLGLKAGNPQIASTANGNVTVYSTRLDNVALGDIHLTDVRASINPGMRGNEVLLGMSALKSIEFRQSQGQLVLRQAVWPE</sequence>
<keyword evidence="1" id="KW-0645">Protease</keyword>
<dbReference type="InterPro" id="IPR011969">
    <property type="entry name" value="Clan_AA_Asp_peptidase_C"/>
</dbReference>
<proteinExistence type="predicted"/>
<dbReference type="Gene3D" id="2.40.70.10">
    <property type="entry name" value="Acid Proteases"/>
    <property type="match status" value="1"/>
</dbReference>
<dbReference type="GO" id="GO:0004190">
    <property type="term" value="F:aspartic-type endopeptidase activity"/>
    <property type="evidence" value="ECO:0007669"/>
    <property type="project" value="InterPro"/>
</dbReference>
<dbReference type="InterPro" id="IPR021109">
    <property type="entry name" value="Peptidase_aspartic_dom_sf"/>
</dbReference>
<dbReference type="GO" id="GO:0006508">
    <property type="term" value="P:proteolysis"/>
    <property type="evidence" value="ECO:0007669"/>
    <property type="project" value="UniProtKB-KW"/>
</dbReference>
<dbReference type="CDD" id="cd05483">
    <property type="entry name" value="retropepsin_like_bacteria"/>
    <property type="match status" value="1"/>
</dbReference>
<comment type="caution">
    <text evidence="1">The sequence shown here is derived from an EMBL/GenBank/DDBJ whole genome shotgun (WGS) entry which is preliminary data.</text>
</comment>
<reference evidence="1" key="1">
    <citation type="submission" date="2020-03" db="EMBL/GenBank/DDBJ databases">
        <authorList>
            <person name="Guo F."/>
        </authorList>
    </citation>
    <scope>NUCLEOTIDE SEQUENCE</scope>
    <source>
        <strain evidence="1">JCM 30134</strain>
    </source>
</reference>
<accession>A0A9E5JQZ4</accession>
<name>A0A9E5JQZ4_9GAMM</name>
<dbReference type="InterPro" id="IPR001969">
    <property type="entry name" value="Aspartic_peptidase_AS"/>
</dbReference>
<dbReference type="EMBL" id="JAAONZ010000003">
    <property type="protein sequence ID" value="NHO65112.1"/>
    <property type="molecule type" value="Genomic_DNA"/>
</dbReference>
<evidence type="ECO:0000313" key="1">
    <source>
        <dbReference type="EMBL" id="NHO65112.1"/>
    </source>
</evidence>